<evidence type="ECO:0000313" key="2">
    <source>
        <dbReference type="Proteomes" id="UP000226403"/>
    </source>
</evidence>
<organism evidence="1 2">
    <name type="scientific">Cellulophaga phage phi17:2_18</name>
    <dbReference type="NCBI Taxonomy" id="1747283"/>
    <lineage>
        <taxon>Viruses</taxon>
        <taxon>Duplodnaviria</taxon>
        <taxon>Heunggongvirae</taxon>
        <taxon>Uroviricota</taxon>
        <taxon>Caudoviricetes</taxon>
        <taxon>Lightbulbvirus</taxon>
        <taxon>Lightbulbvirus Cba172</taxon>
    </lineage>
</organism>
<dbReference type="Proteomes" id="UP000226403">
    <property type="component" value="Segment"/>
</dbReference>
<dbReference type="EMBL" id="KT962247">
    <property type="protein sequence ID" value="ALO80456.1"/>
    <property type="molecule type" value="Genomic_DNA"/>
</dbReference>
<dbReference type="Gene3D" id="2.60.120.200">
    <property type="match status" value="1"/>
</dbReference>
<reference evidence="1 2" key="1">
    <citation type="submission" date="2015-10" db="EMBL/GenBank/DDBJ databases">
        <title>Large-scale maps of variable infection efficiencies in aquatic Bacteriodetes phage-host model systems.</title>
        <authorList>
            <person name="Holmfeldt K."/>
            <person name="Solonenko N."/>
            <person name="Howard-Varona C."/>
            <person name="Moreno M."/>
            <person name="Malmstrom R.R."/>
            <person name="Blow M.J."/>
            <person name="Sullivan M.B."/>
        </authorList>
    </citation>
    <scope>NUCLEOTIDE SEQUENCE [LARGE SCALE GENOMIC DNA]</scope>
</reference>
<sequence length="647" mass="70574">MAEPIIKKENIEDLPISKVINLQDTLDNFTGGGDVYNNIFRDSSDSGLTGTIDGTNTSFTVSNGSYNPGTLNVFVEGQLFVASHGIIETNPSTGIFAFENAPETGTSLYITYQVGNTVTDIADGSIIESKLSSDIVAKLNVEKGRKKHNAISYFNNKLELSDDLTIIQLIGDSTGNAENEWFVSGLMDYMQKYPDLQIVQTSWNIDNDSYADYKILRESASLPEPYTRLEKATGMYCSLDYENNNFDIDDDLEISIKFSIDDFSAGNEGVLVSRFGSPRSWAIALNSSKIPYFWYSTDGSTLVGSAASTGATEPLPTLNGEVVYLKMTIDVDNGASGNDINWYYSTNDGATWIKLGNTITRSGTTTVFNGTSDIIINGRGTPPWDMNFYKLIVRNGINGEVIASPNAILQQPRNNGLFIKKDMQGNIITCNSPVTQTRTGANTLLIKNASSSGMSLVYSMDSDRFEKQNKNEPDLLMISYSHNAGGDPNYSVNYPLFIDNLKTKYQNLNIIPVTQNPKTGSNSVVINAHKERLLLVGKIAAEKNLMLLDAFKAFMDTGDLDTYVSSDNTHPADPIGNKLWADLFVEMLTNSGGTVSTGGSSEVPDGVIVSDSTGITGATAINNIVSISQEDYDNLTEYDATTIYYII</sequence>
<accession>A0A0S2MX08</accession>
<gene>
    <name evidence="1" type="ORF">Phi17218_053</name>
</gene>
<evidence type="ECO:0000313" key="1">
    <source>
        <dbReference type="EMBL" id="ALO80456.1"/>
    </source>
</evidence>
<protein>
    <submittedName>
        <fullName evidence="1">Structural protein</fullName>
    </submittedName>
</protein>
<dbReference type="SUPFAM" id="SSF52266">
    <property type="entry name" value="SGNH hydrolase"/>
    <property type="match status" value="1"/>
</dbReference>
<dbReference type="Gene3D" id="3.40.50.1110">
    <property type="entry name" value="SGNH hydrolase"/>
    <property type="match status" value="1"/>
</dbReference>
<proteinExistence type="predicted"/>
<dbReference type="InterPro" id="IPR036514">
    <property type="entry name" value="SGNH_hydro_sf"/>
</dbReference>
<name>A0A0S2MX08_9CAUD</name>